<accession>A0A7S3D4I6</accession>
<evidence type="ECO:0000313" key="2">
    <source>
        <dbReference type="EMBL" id="CAE0244578.1"/>
    </source>
</evidence>
<proteinExistence type="predicted"/>
<keyword evidence="1" id="KW-0812">Transmembrane</keyword>
<dbReference type="AlphaFoldDB" id="A0A7S3D4I6"/>
<protein>
    <recommendedName>
        <fullName evidence="3">Transmembrane protein</fullName>
    </recommendedName>
</protein>
<dbReference type="EMBL" id="HBIB01010543">
    <property type="protein sequence ID" value="CAE0244578.1"/>
    <property type="molecule type" value="Transcribed_RNA"/>
</dbReference>
<reference evidence="2" key="1">
    <citation type="submission" date="2021-01" db="EMBL/GenBank/DDBJ databases">
        <authorList>
            <person name="Corre E."/>
            <person name="Pelletier E."/>
            <person name="Niang G."/>
            <person name="Scheremetjew M."/>
            <person name="Finn R."/>
            <person name="Kale V."/>
            <person name="Holt S."/>
            <person name="Cochrane G."/>
            <person name="Meng A."/>
            <person name="Brown T."/>
            <person name="Cohen L."/>
        </authorList>
    </citation>
    <scope>NUCLEOTIDE SEQUENCE</scope>
    <source>
        <strain evidence="2">NIES-2562</strain>
    </source>
</reference>
<evidence type="ECO:0000256" key="1">
    <source>
        <dbReference type="SAM" id="Phobius"/>
    </source>
</evidence>
<keyword evidence="1" id="KW-0472">Membrane</keyword>
<feature type="transmembrane region" description="Helical" evidence="1">
    <location>
        <begin position="54"/>
        <end position="72"/>
    </location>
</feature>
<organism evidence="2">
    <name type="scientific">Palpitomonas bilix</name>
    <dbReference type="NCBI Taxonomy" id="652834"/>
    <lineage>
        <taxon>Eukaryota</taxon>
        <taxon>Eukaryota incertae sedis</taxon>
    </lineage>
</organism>
<sequence>MRVDAYMRGRVGDEDGRGEMINVLAFCVFSQFLLFSFLLFLLSHLTQTALSQSAHSLFSLFFLFFHFISLFLSPPLHSHPTSYPTPDTLTRARSRLRGMTVTAQVGDESRGRDEE</sequence>
<name>A0A7S3D4I6_9EUKA</name>
<gene>
    <name evidence="2" type="ORF">PBIL07802_LOCUS6753</name>
</gene>
<keyword evidence="1" id="KW-1133">Transmembrane helix</keyword>
<evidence type="ECO:0008006" key="3">
    <source>
        <dbReference type="Google" id="ProtNLM"/>
    </source>
</evidence>
<feature type="transmembrane region" description="Helical" evidence="1">
    <location>
        <begin position="21"/>
        <end position="42"/>
    </location>
</feature>